<protein>
    <recommendedName>
        <fullName evidence="26">Coagulation factor VII</fullName>
    </recommendedName>
</protein>
<keyword evidence="16" id="KW-0325">Glycoprotein</keyword>
<evidence type="ECO:0008006" key="26">
    <source>
        <dbReference type="Google" id="ProtNLM"/>
    </source>
</evidence>
<dbReference type="AlphaFoldDB" id="A0A9N7UFM4"/>
<evidence type="ECO:0000259" key="21">
    <source>
        <dbReference type="PROSITE" id="PS50026"/>
    </source>
</evidence>
<dbReference type="CDD" id="cd00054">
    <property type="entry name" value="EGF_CA"/>
    <property type="match status" value="1"/>
</dbReference>
<feature type="domain" description="EGF-like" evidence="21">
    <location>
        <begin position="93"/>
        <end position="129"/>
    </location>
</feature>
<dbReference type="FunFam" id="2.40.10.10:FF:000013">
    <property type="entry name" value="Coagulation factor X"/>
    <property type="match status" value="1"/>
</dbReference>
<keyword evidence="4" id="KW-1003">Cell membrane</keyword>
<dbReference type="FunFam" id="4.10.740.10:FF:000001">
    <property type="entry name" value="vitamin K-dependent protein S"/>
    <property type="match status" value="1"/>
</dbReference>
<dbReference type="GO" id="GO:0009967">
    <property type="term" value="P:positive regulation of signal transduction"/>
    <property type="evidence" value="ECO:0007669"/>
    <property type="project" value="UniProtKB-ARBA"/>
</dbReference>
<dbReference type="GO" id="GO:0080090">
    <property type="term" value="P:regulation of primary metabolic process"/>
    <property type="evidence" value="ECO:0007669"/>
    <property type="project" value="UniProtKB-ARBA"/>
</dbReference>
<dbReference type="PROSITE" id="PS00011">
    <property type="entry name" value="GLA_1"/>
    <property type="match status" value="1"/>
</dbReference>
<dbReference type="GO" id="GO:0048468">
    <property type="term" value="P:cell development"/>
    <property type="evidence" value="ECO:0007669"/>
    <property type="project" value="UniProtKB-ARBA"/>
</dbReference>
<evidence type="ECO:0000256" key="18">
    <source>
        <dbReference type="PROSITE-ProRule" id="PRU00076"/>
    </source>
</evidence>
<keyword evidence="10" id="KW-0221">Differentiation</keyword>
<evidence type="ECO:0000256" key="19">
    <source>
        <dbReference type="RuleBase" id="RU363034"/>
    </source>
</evidence>
<evidence type="ECO:0000256" key="13">
    <source>
        <dbReference type="ARBA" id="ARBA00022989"/>
    </source>
</evidence>
<dbReference type="InterPro" id="IPR033116">
    <property type="entry name" value="TRYPSIN_SER"/>
</dbReference>
<dbReference type="Gene3D" id="4.10.740.10">
    <property type="entry name" value="Coagulation Factor IX"/>
    <property type="match status" value="1"/>
</dbReference>
<dbReference type="Pfam" id="PF00008">
    <property type="entry name" value="EGF"/>
    <property type="match status" value="1"/>
</dbReference>
<evidence type="ECO:0000256" key="20">
    <source>
        <dbReference type="SAM" id="SignalP"/>
    </source>
</evidence>
<dbReference type="InterPro" id="IPR012224">
    <property type="entry name" value="Pept_S1A_FX"/>
</dbReference>
<keyword evidence="7" id="KW-0597">Phosphoprotein</keyword>
<comment type="caution">
    <text evidence="18">Lacks conserved residue(s) required for the propagation of feature annotation.</text>
</comment>
<keyword evidence="9" id="KW-0812">Transmembrane</keyword>
<dbReference type="GO" id="GO:0006508">
    <property type="term" value="P:proteolysis"/>
    <property type="evidence" value="ECO:0007669"/>
    <property type="project" value="UniProtKB-KW"/>
</dbReference>
<keyword evidence="14" id="KW-0472">Membrane</keyword>
<dbReference type="GO" id="GO:0007596">
    <property type="term" value="P:blood coagulation"/>
    <property type="evidence" value="ECO:0007669"/>
    <property type="project" value="InterPro"/>
</dbReference>
<evidence type="ECO:0000256" key="1">
    <source>
        <dbReference type="ARBA" id="ARBA00004247"/>
    </source>
</evidence>
<dbReference type="InterPro" id="IPR009003">
    <property type="entry name" value="Peptidase_S1_PA"/>
</dbReference>
<dbReference type="Gene3D" id="2.10.25.10">
    <property type="entry name" value="Laminin"/>
    <property type="match status" value="2"/>
</dbReference>
<comment type="caution">
    <text evidence="24">The sequence shown here is derived from an EMBL/GenBank/DDBJ whole genome shotgun (WGS) entry which is preliminary data.</text>
</comment>
<evidence type="ECO:0000256" key="6">
    <source>
        <dbReference type="ARBA" id="ARBA00022536"/>
    </source>
</evidence>
<dbReference type="SMART" id="SM00181">
    <property type="entry name" value="EGF"/>
    <property type="match status" value="2"/>
</dbReference>
<dbReference type="PROSITE" id="PS00134">
    <property type="entry name" value="TRYPSIN_HIS"/>
    <property type="match status" value="1"/>
</dbReference>
<feature type="active site" description="Charge relay system" evidence="17">
    <location>
        <position position="377"/>
    </location>
</feature>
<dbReference type="FunFam" id="2.10.25.10:FF:000565">
    <property type="entry name" value="Predicted protein"/>
    <property type="match status" value="1"/>
</dbReference>
<dbReference type="InterPro" id="IPR043504">
    <property type="entry name" value="Peptidase_S1_PA_chymotrypsin"/>
</dbReference>
<evidence type="ECO:0000256" key="11">
    <source>
        <dbReference type="ARBA" id="ARBA00022801"/>
    </source>
</evidence>
<feature type="domain" description="Gla" evidence="23">
    <location>
        <begin position="47"/>
        <end position="93"/>
    </location>
</feature>
<dbReference type="GO" id="GO:0004252">
    <property type="term" value="F:serine-type endopeptidase activity"/>
    <property type="evidence" value="ECO:0007669"/>
    <property type="project" value="InterPro"/>
</dbReference>
<dbReference type="InterPro" id="IPR035972">
    <property type="entry name" value="GLA-like_dom_SF"/>
</dbReference>
<dbReference type="CDD" id="cd00190">
    <property type="entry name" value="Tryp_SPc"/>
    <property type="match status" value="1"/>
</dbReference>
<keyword evidence="5" id="KW-0964">Secreted</keyword>
<dbReference type="GO" id="GO:0048592">
    <property type="term" value="P:eye morphogenesis"/>
    <property type="evidence" value="ECO:0007669"/>
    <property type="project" value="UniProtKB-ARBA"/>
</dbReference>
<dbReference type="InterPro" id="IPR001254">
    <property type="entry name" value="Trypsin_dom"/>
</dbReference>
<evidence type="ECO:0000256" key="16">
    <source>
        <dbReference type="ARBA" id="ARBA00023180"/>
    </source>
</evidence>
<keyword evidence="19" id="KW-0720">Serine protease</keyword>
<dbReference type="GO" id="GO:0005615">
    <property type="term" value="C:extracellular space"/>
    <property type="evidence" value="ECO:0007669"/>
    <property type="project" value="TreeGrafter"/>
</dbReference>
<evidence type="ECO:0000256" key="5">
    <source>
        <dbReference type="ARBA" id="ARBA00022525"/>
    </source>
</evidence>
<dbReference type="PROSITE" id="PS50026">
    <property type="entry name" value="EGF_3"/>
    <property type="match status" value="1"/>
</dbReference>
<proteinExistence type="predicted"/>
<dbReference type="SMART" id="SM00179">
    <property type="entry name" value="EGF_CA"/>
    <property type="match status" value="1"/>
</dbReference>
<evidence type="ECO:0000256" key="3">
    <source>
        <dbReference type="ARBA" id="ARBA00022473"/>
    </source>
</evidence>
<dbReference type="PROSITE" id="PS00022">
    <property type="entry name" value="EGF_1"/>
    <property type="match status" value="1"/>
</dbReference>
<evidence type="ECO:0000256" key="17">
    <source>
        <dbReference type="PIRSR" id="PIRSR001143-1"/>
    </source>
</evidence>
<dbReference type="GO" id="GO:0060255">
    <property type="term" value="P:regulation of macromolecule metabolic process"/>
    <property type="evidence" value="ECO:0007669"/>
    <property type="project" value="UniProtKB-ARBA"/>
</dbReference>
<evidence type="ECO:0000259" key="23">
    <source>
        <dbReference type="PROSITE" id="PS50998"/>
    </source>
</evidence>
<dbReference type="InterPro" id="IPR050442">
    <property type="entry name" value="Peptidase_S1_coag_factors"/>
</dbReference>
<dbReference type="GO" id="GO:0016324">
    <property type="term" value="C:apical plasma membrane"/>
    <property type="evidence" value="ECO:0007669"/>
    <property type="project" value="UniProtKB-SubCell"/>
</dbReference>
<dbReference type="PANTHER" id="PTHR24278">
    <property type="entry name" value="COAGULATION FACTOR"/>
    <property type="match status" value="1"/>
</dbReference>
<dbReference type="GO" id="GO:0030182">
    <property type="term" value="P:neuron differentiation"/>
    <property type="evidence" value="ECO:0007669"/>
    <property type="project" value="UniProtKB-ARBA"/>
</dbReference>
<dbReference type="PROSITE" id="PS50240">
    <property type="entry name" value="TRYPSIN_DOM"/>
    <property type="match status" value="1"/>
</dbReference>
<evidence type="ECO:0000256" key="14">
    <source>
        <dbReference type="ARBA" id="ARBA00023136"/>
    </source>
</evidence>
<dbReference type="SMART" id="SM00069">
    <property type="entry name" value="GLA"/>
    <property type="match status" value="1"/>
</dbReference>
<keyword evidence="13" id="KW-1133">Transmembrane helix</keyword>
<dbReference type="GO" id="GO:0008593">
    <property type="term" value="P:regulation of Notch signaling pathway"/>
    <property type="evidence" value="ECO:0007669"/>
    <property type="project" value="UniProtKB-ARBA"/>
</dbReference>
<gene>
    <name evidence="24" type="ORF">PLEPLA_LOCUS17590</name>
</gene>
<evidence type="ECO:0000256" key="12">
    <source>
        <dbReference type="ARBA" id="ARBA00022837"/>
    </source>
</evidence>
<dbReference type="PROSITE" id="PS00135">
    <property type="entry name" value="TRYPSIN_SER"/>
    <property type="match status" value="1"/>
</dbReference>
<dbReference type="SUPFAM" id="SSF50494">
    <property type="entry name" value="Trypsin-like serine proteases"/>
    <property type="match status" value="1"/>
</dbReference>
<evidence type="ECO:0000256" key="10">
    <source>
        <dbReference type="ARBA" id="ARBA00022782"/>
    </source>
</evidence>
<dbReference type="InterPro" id="IPR001881">
    <property type="entry name" value="EGF-like_Ca-bd_dom"/>
</dbReference>
<dbReference type="Pfam" id="PF14670">
    <property type="entry name" value="FXa_inhibition"/>
    <property type="match status" value="1"/>
</dbReference>
<keyword evidence="25" id="KW-1185">Reference proteome</keyword>
<keyword evidence="20" id="KW-0732">Signal</keyword>
<evidence type="ECO:0000256" key="15">
    <source>
        <dbReference type="ARBA" id="ARBA00023157"/>
    </source>
</evidence>
<dbReference type="InterPro" id="IPR018114">
    <property type="entry name" value="TRYPSIN_HIS"/>
</dbReference>
<evidence type="ECO:0000313" key="24">
    <source>
        <dbReference type="EMBL" id="CAB1429612.1"/>
    </source>
</evidence>
<dbReference type="PROSITE" id="PS50998">
    <property type="entry name" value="GLA_2"/>
    <property type="match status" value="1"/>
</dbReference>
<dbReference type="PRINTS" id="PR00722">
    <property type="entry name" value="CHYMOTRYPSIN"/>
</dbReference>
<feature type="domain" description="Peptidase S1" evidence="22">
    <location>
        <begin position="193"/>
        <end position="425"/>
    </location>
</feature>
<sequence length="427" mass="47606">MASVNGETRRFLILQLLIASIPACTGLPEGVFVSRPEASAFLRRSRRANFLLEELKTGNLERECLEEKCSYEEAKEIFGPPQQLEAFWRTYTAVDQCLSSPCQNGATCTRHVNTYFCKCPPRFHGYNCNKVRLTSSSCRHRNGGCEHFCKEFPDRPYVCFCSPGYKLGPDNTTCVPQDVVPCGRPRSHIVPRVVNGKACPKGQCPWQALLTEDKTLRCGAIVLSDQWILTAAHCVLNKGIFNVSVGKHDCKNPEKTEQKRNVVKVQIHPGYNQTSYDSDLALLKLSSPVKLGRLVVPICLPARNSTFIRTMATVRHSTVSGCGRMLERGAVATSLQRLVLPRVPLQECRLHTKLNITRNMLCAGHRVGRHDACHGDSGGPLVTQYKKTWFLVGVVSWGVGCAKENKYGVYTKVSNFLDWIENVTSTV</sequence>
<organism evidence="24 25">
    <name type="scientific">Pleuronectes platessa</name>
    <name type="common">European plaice</name>
    <dbReference type="NCBI Taxonomy" id="8262"/>
    <lineage>
        <taxon>Eukaryota</taxon>
        <taxon>Metazoa</taxon>
        <taxon>Chordata</taxon>
        <taxon>Craniata</taxon>
        <taxon>Vertebrata</taxon>
        <taxon>Euteleostomi</taxon>
        <taxon>Actinopterygii</taxon>
        <taxon>Neopterygii</taxon>
        <taxon>Teleostei</taxon>
        <taxon>Neoteleostei</taxon>
        <taxon>Acanthomorphata</taxon>
        <taxon>Carangaria</taxon>
        <taxon>Pleuronectiformes</taxon>
        <taxon>Pleuronectoidei</taxon>
        <taxon>Pleuronectidae</taxon>
        <taxon>Pleuronectes</taxon>
    </lineage>
</organism>
<dbReference type="Proteomes" id="UP001153269">
    <property type="component" value="Unassembled WGS sequence"/>
</dbReference>
<evidence type="ECO:0000256" key="8">
    <source>
        <dbReference type="ARBA" id="ARBA00022670"/>
    </source>
</evidence>
<evidence type="ECO:0000259" key="22">
    <source>
        <dbReference type="PROSITE" id="PS50240"/>
    </source>
</evidence>
<evidence type="ECO:0000256" key="9">
    <source>
        <dbReference type="ARBA" id="ARBA00022692"/>
    </source>
</evidence>
<dbReference type="GO" id="GO:0051093">
    <property type="term" value="P:negative regulation of developmental process"/>
    <property type="evidence" value="ECO:0007669"/>
    <property type="project" value="UniProtKB-ARBA"/>
</dbReference>
<feature type="active site" description="Charge relay system" evidence="17">
    <location>
        <position position="233"/>
    </location>
</feature>
<dbReference type="SUPFAM" id="SSF57196">
    <property type="entry name" value="EGF/Laminin"/>
    <property type="match status" value="1"/>
</dbReference>
<feature type="disulfide bond" evidence="18">
    <location>
        <begin position="119"/>
        <end position="128"/>
    </location>
</feature>
<name>A0A9N7UFM4_PLEPL</name>
<dbReference type="SUPFAM" id="SSF57630">
    <property type="entry name" value="GLA-domain"/>
    <property type="match status" value="1"/>
</dbReference>
<evidence type="ECO:0000256" key="7">
    <source>
        <dbReference type="ARBA" id="ARBA00022553"/>
    </source>
</evidence>
<dbReference type="PIRSF" id="PIRSF001143">
    <property type="entry name" value="Factor_X"/>
    <property type="match status" value="1"/>
</dbReference>
<dbReference type="Pfam" id="PF00089">
    <property type="entry name" value="Trypsin"/>
    <property type="match status" value="1"/>
</dbReference>
<reference evidence="24" key="1">
    <citation type="submission" date="2020-03" db="EMBL/GenBank/DDBJ databases">
        <authorList>
            <person name="Weist P."/>
        </authorList>
    </citation>
    <scope>NUCLEOTIDE SEQUENCE</scope>
</reference>
<feature type="active site" description="Charge relay system" evidence="17">
    <location>
        <position position="279"/>
    </location>
</feature>
<keyword evidence="3" id="KW-0217">Developmental protein</keyword>
<dbReference type="GO" id="GO:0005509">
    <property type="term" value="F:calcium ion binding"/>
    <property type="evidence" value="ECO:0007669"/>
    <property type="project" value="InterPro"/>
</dbReference>
<dbReference type="Pfam" id="PF00594">
    <property type="entry name" value="Gla"/>
    <property type="match status" value="1"/>
</dbReference>
<dbReference type="InterPro" id="IPR000294">
    <property type="entry name" value="GLA_domain"/>
</dbReference>
<dbReference type="SMART" id="SM00020">
    <property type="entry name" value="Tryp_SPc"/>
    <property type="match status" value="1"/>
</dbReference>
<accession>A0A9N7UFM4</accession>
<comment type="subcellular location">
    <subcellularLocation>
        <location evidence="1">Apical cell membrane</location>
        <topology evidence="1">Single-pass type I membrane protein</topology>
    </subcellularLocation>
    <subcellularLocation>
        <location evidence="2">Secreted</location>
    </subcellularLocation>
</comment>
<evidence type="ECO:0000256" key="4">
    <source>
        <dbReference type="ARBA" id="ARBA00022475"/>
    </source>
</evidence>
<dbReference type="InterPro" id="IPR001314">
    <property type="entry name" value="Peptidase_S1A"/>
</dbReference>
<dbReference type="PRINTS" id="PR00001">
    <property type="entry name" value="GLABLOOD"/>
</dbReference>
<dbReference type="InterPro" id="IPR000742">
    <property type="entry name" value="EGF"/>
</dbReference>
<keyword evidence="8 19" id="KW-0645">Protease</keyword>
<feature type="signal peptide" evidence="20">
    <location>
        <begin position="1"/>
        <end position="26"/>
    </location>
</feature>
<dbReference type="InterPro" id="IPR017857">
    <property type="entry name" value="Coagulation_fac-like_Gla_dom"/>
</dbReference>
<dbReference type="PANTHER" id="PTHR24278:SF34">
    <property type="entry name" value="COAGULATION FACTOR VII,-LIKE"/>
    <property type="match status" value="1"/>
</dbReference>
<keyword evidence="11 19" id="KW-0378">Hydrolase</keyword>
<dbReference type="GO" id="GO:0003002">
    <property type="term" value="P:regionalization"/>
    <property type="evidence" value="ECO:0007669"/>
    <property type="project" value="UniProtKB-ARBA"/>
</dbReference>
<evidence type="ECO:0000313" key="25">
    <source>
        <dbReference type="Proteomes" id="UP001153269"/>
    </source>
</evidence>
<keyword evidence="6 18" id="KW-0245">EGF-like domain</keyword>
<dbReference type="Gene3D" id="2.40.10.10">
    <property type="entry name" value="Trypsin-like serine proteases"/>
    <property type="match status" value="2"/>
</dbReference>
<dbReference type="EMBL" id="CADEAL010001156">
    <property type="protein sequence ID" value="CAB1429612.1"/>
    <property type="molecule type" value="Genomic_DNA"/>
</dbReference>
<keyword evidence="15 18" id="KW-1015">Disulfide bond</keyword>
<feature type="chain" id="PRO_5040231271" description="Coagulation factor VII" evidence="20">
    <location>
        <begin position="27"/>
        <end position="427"/>
    </location>
</feature>
<evidence type="ECO:0000256" key="2">
    <source>
        <dbReference type="ARBA" id="ARBA00004613"/>
    </source>
</evidence>
<dbReference type="GO" id="GO:0051241">
    <property type="term" value="P:negative regulation of multicellular organismal process"/>
    <property type="evidence" value="ECO:0007669"/>
    <property type="project" value="UniProtKB-ARBA"/>
</dbReference>
<keyword evidence="12" id="KW-0106">Calcium</keyword>